<name>A0A1D2MT02_ORCCI</name>
<evidence type="ECO:0000313" key="2">
    <source>
        <dbReference type="EMBL" id="ODM95914.1"/>
    </source>
</evidence>
<comment type="caution">
    <text evidence="2">The sequence shown here is derived from an EMBL/GenBank/DDBJ whole genome shotgun (WGS) entry which is preliminary data.</text>
</comment>
<sequence>MLCYAPKLRSPTYRSEDRIDLQVRRRSWKEPTMDCIQVGFLGMLELLAPKVLLVKALKEIVESVSIEASLQPEPNPESVQVCLQQEERVHRQDKKAKQGHDVFIYGSDSSRIQYVLYASLKEAKASGIPRITINGATMENGITFIGLRTFLEGKYRALNEPGSVIVLLENCSEDMMLKFEMSGFRDNLRALGIRIAVVVWSCVQRWQTINSNRLALFSSKVFIPSFNEEKPWLDEHGCCKQDVARSACNPKVEETTFSKAPVFPASTVSKPKDFANADVLYTEVTFQGQNQPGPSRAKTALVGQSNGMSSAAVDKGGNSTTPDSSLPSYKTLRARAAAITVTNPMVQDQHPRALQTFTSIDMVR</sequence>
<feature type="region of interest" description="Disordered" evidence="1">
    <location>
        <begin position="290"/>
        <end position="327"/>
    </location>
</feature>
<gene>
    <name evidence="2" type="ORF">Ocin01_10764</name>
</gene>
<organism evidence="2 3">
    <name type="scientific">Orchesella cincta</name>
    <name type="common">Springtail</name>
    <name type="synonym">Podura cincta</name>
    <dbReference type="NCBI Taxonomy" id="48709"/>
    <lineage>
        <taxon>Eukaryota</taxon>
        <taxon>Metazoa</taxon>
        <taxon>Ecdysozoa</taxon>
        <taxon>Arthropoda</taxon>
        <taxon>Hexapoda</taxon>
        <taxon>Collembola</taxon>
        <taxon>Entomobryomorpha</taxon>
        <taxon>Entomobryoidea</taxon>
        <taxon>Orchesellidae</taxon>
        <taxon>Orchesellinae</taxon>
        <taxon>Orchesella</taxon>
    </lineage>
</organism>
<protein>
    <submittedName>
        <fullName evidence="2">Uncharacterized protein</fullName>
    </submittedName>
</protein>
<dbReference type="Proteomes" id="UP000094527">
    <property type="component" value="Unassembled WGS sequence"/>
</dbReference>
<feature type="non-terminal residue" evidence="2">
    <location>
        <position position="364"/>
    </location>
</feature>
<proteinExistence type="predicted"/>
<evidence type="ECO:0000256" key="1">
    <source>
        <dbReference type="SAM" id="MobiDB-lite"/>
    </source>
</evidence>
<feature type="compositionally biased region" description="Polar residues" evidence="1">
    <location>
        <begin position="317"/>
        <end position="327"/>
    </location>
</feature>
<evidence type="ECO:0000313" key="3">
    <source>
        <dbReference type="Proteomes" id="UP000094527"/>
    </source>
</evidence>
<dbReference type="EMBL" id="LJIJ01000607">
    <property type="protein sequence ID" value="ODM95914.1"/>
    <property type="molecule type" value="Genomic_DNA"/>
</dbReference>
<dbReference type="AlphaFoldDB" id="A0A1D2MT02"/>
<keyword evidence="3" id="KW-1185">Reference proteome</keyword>
<accession>A0A1D2MT02</accession>
<reference evidence="2 3" key="1">
    <citation type="journal article" date="2016" name="Genome Biol. Evol.">
        <title>Gene Family Evolution Reflects Adaptation to Soil Environmental Stressors in the Genome of the Collembolan Orchesella cincta.</title>
        <authorList>
            <person name="Faddeeva-Vakhrusheva A."/>
            <person name="Derks M.F."/>
            <person name="Anvar S.Y."/>
            <person name="Agamennone V."/>
            <person name="Suring W."/>
            <person name="Smit S."/>
            <person name="van Straalen N.M."/>
            <person name="Roelofs D."/>
        </authorList>
    </citation>
    <scope>NUCLEOTIDE SEQUENCE [LARGE SCALE GENOMIC DNA]</scope>
    <source>
        <tissue evidence="2">Mixed pool</tissue>
    </source>
</reference>